<proteinExistence type="predicted"/>
<accession>A0A285PDB9</accession>
<dbReference type="SUPFAM" id="SSF88713">
    <property type="entry name" value="Glycoside hydrolase/deacetylase"/>
    <property type="match status" value="1"/>
</dbReference>
<dbReference type="GO" id="GO:0005975">
    <property type="term" value="P:carbohydrate metabolic process"/>
    <property type="evidence" value="ECO:0007669"/>
    <property type="project" value="InterPro"/>
</dbReference>
<sequence>MAANDLKKPLGQSKKAPLLTAKRFMLASVGLLLTLVVGLAGWLIFTDQPNGGYPMKIVALPDGPANQAMIGIDGIRPGIKPGVPEALSTSVRRPQNSNNGSSGFTPNSGEIRVLDPADPSLANPPGRASTPLEKNARQINSEAIAGLPKIAIIVDGLGLSQTTTQEALSLLPPDISLAFAPYGNGLDRWTSKARAQGHELLVQIPLEPFDYPNNDPGPHTLLTSATSEDNQKNLDWLLHRFDSYIGIMNYMGARFTADELAGGDLVRELASRGLAYVDNGASGRSRMNDLANNMNVPNLRADYIIDARGRSQDIETRLVQLETLAQEKGRALGVATAFPISVRTIATWTQDLRQRGFALVPVTTLLKE</sequence>
<evidence type="ECO:0000313" key="3">
    <source>
        <dbReference type="EMBL" id="SNZ19709.1"/>
    </source>
</evidence>
<keyword evidence="2" id="KW-1133">Transmembrane helix</keyword>
<reference evidence="3 4" key="1">
    <citation type="submission" date="2017-09" db="EMBL/GenBank/DDBJ databases">
        <authorList>
            <person name="Ehlers B."/>
            <person name="Leendertz F.H."/>
        </authorList>
    </citation>
    <scope>NUCLEOTIDE SEQUENCE [LARGE SCALE GENOMIC DNA]</scope>
    <source>
        <strain evidence="3 4">DSM 18289</strain>
    </source>
</reference>
<keyword evidence="2" id="KW-0812">Transmembrane</keyword>
<dbReference type="PANTHER" id="PTHR30105:SF2">
    <property type="entry name" value="DIVERGENT POLYSACCHARIDE DEACETYLASE SUPERFAMILY"/>
    <property type="match status" value="1"/>
</dbReference>
<organism evidence="3 4">
    <name type="scientific">Cohaesibacter gelatinilyticus</name>
    <dbReference type="NCBI Taxonomy" id="372072"/>
    <lineage>
        <taxon>Bacteria</taxon>
        <taxon>Pseudomonadati</taxon>
        <taxon>Pseudomonadota</taxon>
        <taxon>Alphaproteobacteria</taxon>
        <taxon>Hyphomicrobiales</taxon>
        <taxon>Cohaesibacteraceae</taxon>
    </lineage>
</organism>
<dbReference type="OrthoDB" id="9784811at2"/>
<gene>
    <name evidence="3" type="ORF">SAMN06265368_2800</name>
</gene>
<dbReference type="InterPro" id="IPR011330">
    <property type="entry name" value="Glyco_hydro/deAcase_b/a-brl"/>
</dbReference>
<evidence type="ECO:0000256" key="2">
    <source>
        <dbReference type="SAM" id="Phobius"/>
    </source>
</evidence>
<evidence type="ECO:0008006" key="5">
    <source>
        <dbReference type="Google" id="ProtNLM"/>
    </source>
</evidence>
<feature type="region of interest" description="Disordered" evidence="1">
    <location>
        <begin position="83"/>
        <end position="134"/>
    </location>
</feature>
<dbReference type="PANTHER" id="PTHR30105">
    <property type="entry name" value="UNCHARACTERIZED YIBQ-RELATED"/>
    <property type="match status" value="1"/>
</dbReference>
<keyword evidence="2" id="KW-0472">Membrane</keyword>
<protein>
    <recommendedName>
        <fullName evidence="5">Divergent polysaccharide deacetylase</fullName>
    </recommendedName>
</protein>
<dbReference type="CDD" id="cd10936">
    <property type="entry name" value="CE4_DAC2"/>
    <property type="match status" value="1"/>
</dbReference>
<dbReference type="EMBL" id="OBEL01000003">
    <property type="protein sequence ID" value="SNZ19709.1"/>
    <property type="molecule type" value="Genomic_DNA"/>
</dbReference>
<dbReference type="InterPro" id="IPR006837">
    <property type="entry name" value="Divergent_DAC"/>
</dbReference>
<evidence type="ECO:0000256" key="1">
    <source>
        <dbReference type="SAM" id="MobiDB-lite"/>
    </source>
</evidence>
<dbReference type="Proteomes" id="UP000219439">
    <property type="component" value="Unassembled WGS sequence"/>
</dbReference>
<dbReference type="RefSeq" id="WP_097154102.1">
    <property type="nucleotide sequence ID" value="NZ_OBEL01000003.1"/>
</dbReference>
<dbReference type="Pfam" id="PF04748">
    <property type="entry name" value="Polysacc_deac_2"/>
    <property type="match status" value="1"/>
</dbReference>
<evidence type="ECO:0000313" key="4">
    <source>
        <dbReference type="Proteomes" id="UP000219439"/>
    </source>
</evidence>
<keyword evidence="4" id="KW-1185">Reference proteome</keyword>
<dbReference type="AlphaFoldDB" id="A0A285PDB9"/>
<dbReference type="Gene3D" id="3.20.20.370">
    <property type="entry name" value="Glycoside hydrolase/deacetylase"/>
    <property type="match status" value="1"/>
</dbReference>
<feature type="compositionally biased region" description="Polar residues" evidence="1">
    <location>
        <begin position="87"/>
        <end position="108"/>
    </location>
</feature>
<feature type="transmembrane region" description="Helical" evidence="2">
    <location>
        <begin position="24"/>
        <end position="45"/>
    </location>
</feature>
<name>A0A285PDB9_9HYPH</name>